<evidence type="ECO:0000256" key="2">
    <source>
        <dbReference type="ARBA" id="ARBA00022679"/>
    </source>
</evidence>
<reference evidence="6 7" key="1">
    <citation type="journal article" date="2019" name="Int. J. Syst. Evol. Microbiol.">
        <title>The Global Catalogue of Microorganisms (GCM) 10K type strain sequencing project: providing services to taxonomists for standard genome sequencing and annotation.</title>
        <authorList>
            <consortium name="The Broad Institute Genomics Platform"/>
            <consortium name="The Broad Institute Genome Sequencing Center for Infectious Disease"/>
            <person name="Wu L."/>
            <person name="Ma J."/>
        </authorList>
    </citation>
    <scope>NUCLEOTIDE SEQUENCE [LARGE SCALE GENOMIC DNA]</scope>
    <source>
        <strain evidence="6 7">JCM 14942</strain>
    </source>
</reference>
<gene>
    <name evidence="6" type="ORF">GCM10009788_11140</name>
</gene>
<evidence type="ECO:0000313" key="7">
    <source>
        <dbReference type="Proteomes" id="UP001500842"/>
    </source>
</evidence>
<sequence>MTNSNSKGGADSRAAHLTDRDLAGSGRRYRTILADPPWDIEQKGARGAEQHYDLMTLDRIMAMPVGDMAEDDAHLWLWVTNATLPRGYEVAEAWGFTVRSPLTWVKFRLGLGNYLRNSTEHLLFATRGKAPVQYRAQPTWINAPVQDHSHKPEEQYALIERVSPGPYLELFARRPQPGWDAWGNQINSDIAIPGYPVPSDRKTRPSRGSSGRASAGGAS</sequence>
<name>A0ABN2A0S1_9ACTN</name>
<dbReference type="InterPro" id="IPR007757">
    <property type="entry name" value="MT-A70-like"/>
</dbReference>
<proteinExistence type="inferred from homology"/>
<evidence type="ECO:0000313" key="6">
    <source>
        <dbReference type="EMBL" id="GAA1508647.1"/>
    </source>
</evidence>
<keyword evidence="3" id="KW-0949">S-adenosyl-L-methionine</keyword>
<protein>
    <recommendedName>
        <fullName evidence="8">N6-adenosine-specific RNA methylase IME4</fullName>
    </recommendedName>
</protein>
<comment type="similarity">
    <text evidence="4">Belongs to the MT-A70-like family.</text>
</comment>
<dbReference type="EMBL" id="BAAAOR010000007">
    <property type="protein sequence ID" value="GAA1508647.1"/>
    <property type="molecule type" value="Genomic_DNA"/>
</dbReference>
<feature type="region of interest" description="Disordered" evidence="5">
    <location>
        <begin position="193"/>
        <end position="219"/>
    </location>
</feature>
<accession>A0ABN2A0S1</accession>
<comment type="caution">
    <text evidence="6">The sequence shown here is derived from an EMBL/GenBank/DDBJ whole genome shotgun (WGS) entry which is preliminary data.</text>
</comment>
<evidence type="ECO:0000256" key="4">
    <source>
        <dbReference type="PROSITE-ProRule" id="PRU00489"/>
    </source>
</evidence>
<organism evidence="6 7">
    <name type="scientific">Nocardioides humi</name>
    <dbReference type="NCBI Taxonomy" id="449461"/>
    <lineage>
        <taxon>Bacteria</taxon>
        <taxon>Bacillati</taxon>
        <taxon>Actinomycetota</taxon>
        <taxon>Actinomycetes</taxon>
        <taxon>Propionibacteriales</taxon>
        <taxon>Nocardioidaceae</taxon>
        <taxon>Nocardioides</taxon>
    </lineage>
</organism>
<keyword evidence="7" id="KW-1185">Reference proteome</keyword>
<dbReference type="PANTHER" id="PTHR12829">
    <property type="entry name" value="N6-ADENOSINE-METHYLTRANSFERASE"/>
    <property type="match status" value="1"/>
</dbReference>
<dbReference type="Proteomes" id="UP001500842">
    <property type="component" value="Unassembled WGS sequence"/>
</dbReference>
<dbReference type="PANTHER" id="PTHR12829:SF7">
    <property type="entry name" value="N6-ADENOSINE-METHYLTRANSFERASE CATALYTIC SUBUNIT"/>
    <property type="match status" value="1"/>
</dbReference>
<dbReference type="PROSITE" id="PS51143">
    <property type="entry name" value="MT_A70"/>
    <property type="match status" value="1"/>
</dbReference>
<dbReference type="SUPFAM" id="SSF53335">
    <property type="entry name" value="S-adenosyl-L-methionine-dependent methyltransferases"/>
    <property type="match status" value="1"/>
</dbReference>
<evidence type="ECO:0008006" key="8">
    <source>
        <dbReference type="Google" id="ProtNLM"/>
    </source>
</evidence>
<keyword evidence="2" id="KW-0808">Transferase</keyword>
<evidence type="ECO:0000256" key="3">
    <source>
        <dbReference type="ARBA" id="ARBA00022691"/>
    </source>
</evidence>
<dbReference type="Gene3D" id="3.40.50.150">
    <property type="entry name" value="Vaccinia Virus protein VP39"/>
    <property type="match status" value="1"/>
</dbReference>
<dbReference type="Pfam" id="PF05063">
    <property type="entry name" value="MT-A70"/>
    <property type="match status" value="1"/>
</dbReference>
<feature type="compositionally biased region" description="Low complexity" evidence="5">
    <location>
        <begin position="206"/>
        <end position="219"/>
    </location>
</feature>
<dbReference type="RefSeq" id="WP_141007869.1">
    <property type="nucleotide sequence ID" value="NZ_BAAAOR010000007.1"/>
</dbReference>
<evidence type="ECO:0000256" key="1">
    <source>
        <dbReference type="ARBA" id="ARBA00022603"/>
    </source>
</evidence>
<keyword evidence="1" id="KW-0489">Methyltransferase</keyword>
<dbReference type="InterPro" id="IPR029063">
    <property type="entry name" value="SAM-dependent_MTases_sf"/>
</dbReference>
<evidence type="ECO:0000256" key="5">
    <source>
        <dbReference type="SAM" id="MobiDB-lite"/>
    </source>
</evidence>